<dbReference type="PANTHER" id="PTHR30069">
    <property type="entry name" value="TONB-DEPENDENT OUTER MEMBRANE RECEPTOR"/>
    <property type="match status" value="1"/>
</dbReference>
<dbReference type="InterPro" id="IPR041700">
    <property type="entry name" value="OMP_b-brl_3"/>
</dbReference>
<dbReference type="GO" id="GO:0044718">
    <property type="term" value="P:siderophore transmembrane transport"/>
    <property type="evidence" value="ECO:0007669"/>
    <property type="project" value="TreeGrafter"/>
</dbReference>
<feature type="chain" id="PRO_5004192742" evidence="10">
    <location>
        <begin position="28"/>
        <end position="659"/>
    </location>
</feature>
<evidence type="ECO:0000256" key="10">
    <source>
        <dbReference type="SAM" id="SignalP"/>
    </source>
</evidence>
<dbReference type="RefSeq" id="WP_005998272.1">
    <property type="nucleotide sequence ID" value="NZ_AAEW02000003.1"/>
</dbReference>
<dbReference type="GO" id="GO:0015344">
    <property type="term" value="F:siderophore uptake transmembrane transporter activity"/>
    <property type="evidence" value="ECO:0007669"/>
    <property type="project" value="TreeGrafter"/>
</dbReference>
<keyword evidence="5 10" id="KW-0732">Signal</keyword>
<feature type="domain" description="Outer membrane protein beta-barrel" evidence="12">
    <location>
        <begin position="455"/>
        <end position="642"/>
    </location>
</feature>
<feature type="domain" description="TonB-dependent receptor plug" evidence="11">
    <location>
        <begin position="54"/>
        <end position="152"/>
    </location>
</feature>
<protein>
    <submittedName>
        <fullName evidence="13">TonB-dependent receptor</fullName>
    </submittedName>
</protein>
<evidence type="ECO:0000256" key="9">
    <source>
        <dbReference type="SAM" id="MobiDB-lite"/>
    </source>
</evidence>
<comment type="subcellular location">
    <subcellularLocation>
        <location evidence="1 8">Cell outer membrane</location>
        <topology evidence="1 8">Multi-pass membrane protein</topology>
    </subcellularLocation>
</comment>
<feature type="signal peptide" evidence="10">
    <location>
        <begin position="1"/>
        <end position="27"/>
    </location>
</feature>
<dbReference type="PANTHER" id="PTHR30069:SF29">
    <property type="entry name" value="HEMOGLOBIN AND HEMOGLOBIN-HAPTOGLOBIN-BINDING PROTEIN 1-RELATED"/>
    <property type="match status" value="1"/>
</dbReference>
<gene>
    <name evidence="13" type="ORF">Dace_2070</name>
</gene>
<evidence type="ECO:0000256" key="3">
    <source>
        <dbReference type="ARBA" id="ARBA00022452"/>
    </source>
</evidence>
<accession>Q1K2R3</accession>
<dbReference type="OrthoDB" id="9760333at2"/>
<dbReference type="InterPro" id="IPR036942">
    <property type="entry name" value="Beta-barrel_TonB_sf"/>
</dbReference>
<dbReference type="Gene3D" id="2.40.170.20">
    <property type="entry name" value="TonB-dependent receptor, beta-barrel domain"/>
    <property type="match status" value="1"/>
</dbReference>
<dbReference type="EMBL" id="AAEW02000003">
    <property type="protein sequence ID" value="EAT16818.1"/>
    <property type="molecule type" value="Genomic_DNA"/>
</dbReference>
<dbReference type="InterPro" id="IPR039426">
    <property type="entry name" value="TonB-dep_rcpt-like"/>
</dbReference>
<dbReference type="InterPro" id="IPR037066">
    <property type="entry name" value="Plug_dom_sf"/>
</dbReference>
<keyword evidence="6 8" id="KW-0472">Membrane</keyword>
<feature type="region of interest" description="Disordered" evidence="9">
    <location>
        <begin position="204"/>
        <end position="225"/>
    </location>
</feature>
<evidence type="ECO:0000313" key="14">
    <source>
        <dbReference type="Proteomes" id="UP000005695"/>
    </source>
</evidence>
<evidence type="ECO:0000256" key="8">
    <source>
        <dbReference type="PROSITE-ProRule" id="PRU01360"/>
    </source>
</evidence>
<dbReference type="PROSITE" id="PS52016">
    <property type="entry name" value="TONB_DEPENDENT_REC_3"/>
    <property type="match status" value="1"/>
</dbReference>
<evidence type="ECO:0000256" key="7">
    <source>
        <dbReference type="ARBA" id="ARBA00023237"/>
    </source>
</evidence>
<dbReference type="InterPro" id="IPR012910">
    <property type="entry name" value="Plug_dom"/>
</dbReference>
<name>Q1K2R3_DESA6</name>
<dbReference type="Pfam" id="PF14905">
    <property type="entry name" value="OMP_b-brl_3"/>
    <property type="match status" value="1"/>
</dbReference>
<reference evidence="13" key="2">
    <citation type="submission" date="2006-05" db="EMBL/GenBank/DDBJ databases">
        <title>Sequencing of the draft genome and assembly of Desulfuromonas acetoxidans DSM 684.</title>
        <authorList>
            <consortium name="US DOE Joint Genome Institute (JGI-PGF)"/>
            <person name="Copeland A."/>
            <person name="Lucas S."/>
            <person name="Lapidus A."/>
            <person name="Barry K."/>
            <person name="Detter J.C."/>
            <person name="Glavina del Rio T."/>
            <person name="Hammon N."/>
            <person name="Israni S."/>
            <person name="Dalin E."/>
            <person name="Tice H."/>
            <person name="Bruce D."/>
            <person name="Pitluck S."/>
            <person name="Richardson P."/>
        </authorList>
    </citation>
    <scope>NUCLEOTIDE SEQUENCE [LARGE SCALE GENOMIC DNA]</scope>
    <source>
        <strain evidence="13">DSM 684</strain>
    </source>
</reference>
<dbReference type="Gene3D" id="2.170.130.10">
    <property type="entry name" value="TonB-dependent receptor, plug domain"/>
    <property type="match status" value="1"/>
</dbReference>
<dbReference type="Pfam" id="PF07715">
    <property type="entry name" value="Plug"/>
    <property type="match status" value="1"/>
</dbReference>
<evidence type="ECO:0000256" key="6">
    <source>
        <dbReference type="ARBA" id="ARBA00023136"/>
    </source>
</evidence>
<keyword evidence="4 8" id="KW-0812">Transmembrane</keyword>
<evidence type="ECO:0000256" key="4">
    <source>
        <dbReference type="ARBA" id="ARBA00022692"/>
    </source>
</evidence>
<proteinExistence type="inferred from homology"/>
<evidence type="ECO:0000259" key="11">
    <source>
        <dbReference type="Pfam" id="PF07715"/>
    </source>
</evidence>
<keyword evidence="3 8" id="KW-1134">Transmembrane beta strand</keyword>
<reference evidence="13" key="1">
    <citation type="submission" date="2006-05" db="EMBL/GenBank/DDBJ databases">
        <title>Annotation of the draft genome assembly of Desulfuromonas acetoxidans DSM 684.</title>
        <authorList>
            <consortium name="US DOE Joint Genome Institute (JGI-ORNL)"/>
            <person name="Larimer F."/>
            <person name="Land M."/>
            <person name="Hauser L."/>
        </authorList>
    </citation>
    <scope>NUCLEOTIDE SEQUENCE [LARGE SCALE GENOMIC DNA]</scope>
    <source>
        <strain evidence="13">DSM 684</strain>
    </source>
</reference>
<evidence type="ECO:0000259" key="12">
    <source>
        <dbReference type="Pfam" id="PF14905"/>
    </source>
</evidence>
<organism evidence="13 14">
    <name type="scientific">Desulfuromonas acetoxidans (strain DSM 684 / 11070)</name>
    <dbReference type="NCBI Taxonomy" id="281689"/>
    <lineage>
        <taxon>Bacteria</taxon>
        <taxon>Pseudomonadati</taxon>
        <taxon>Thermodesulfobacteriota</taxon>
        <taxon>Desulfuromonadia</taxon>
        <taxon>Desulfuromonadales</taxon>
        <taxon>Desulfuromonadaceae</taxon>
        <taxon>Desulfuromonas</taxon>
    </lineage>
</organism>
<dbReference type="Proteomes" id="UP000005695">
    <property type="component" value="Unassembled WGS sequence"/>
</dbReference>
<comment type="similarity">
    <text evidence="8">Belongs to the TonB-dependent receptor family.</text>
</comment>
<keyword evidence="13" id="KW-0675">Receptor</keyword>
<dbReference type="AlphaFoldDB" id="Q1K2R3"/>
<keyword evidence="2 8" id="KW-0813">Transport</keyword>
<evidence type="ECO:0000256" key="5">
    <source>
        <dbReference type="ARBA" id="ARBA00022729"/>
    </source>
</evidence>
<evidence type="ECO:0000313" key="13">
    <source>
        <dbReference type="EMBL" id="EAT16818.1"/>
    </source>
</evidence>
<sequence>MSKKLHQALMLYLTLGVLVAMTSTSWAAQATVPSYELGEIVVSAESNETEKVATLYTLDAKNLKDRGVRTLEDALVLVPGVYVRYGADGVPRIDIRGFRTRHVLFLLNGIPLNSTYDGQFDPRTVPVEIIEQIKVTTGGGSVLYGSGGNGGIINIITKQGQPGLHGSIVAEIGQEDSALGRLSLVGGTEKVHAFASVGRIDRDGTPLSNHFSPTKAEDGDERDNSDFEQTNVFTNLDVQVTDKTLVGLTFNYQEGEYGKPAVTNYDKNDPFTKKEKFLRVDDSEGMSSQLAFSHKATDRFTVRGWGFYNELELEENRYDDNTYSSQAKKGAYESNSTTRTTGGAIQLNADLQDAGGLSLAVSTQNDDWEDKGFEVDKNNVAVNYKNNEDVDQYNVALEYEVALGGKAGMVAGMGYHVQDRSSGGDEDAYSYLIGFHFDPVVGTRLKINHARKVRFPSIKQLYDIDSGNEDLDAEHTMHYELGVEQALPGKTLFSLTGFINDAKDFIEKDEVTEINKNADEYMFHGFEVALENEAIDDLLLRLSYSYLESEDRSSDSDIHQLQNRPRDRVTFESVYDTPWNMTAQASVQYVANQYSYDDDANQRRTPAFTLVDVKLTQKLLEEALELYVGVNNLFDEDYEQSYGFPQPGRYVYGGVEYHF</sequence>
<evidence type="ECO:0000256" key="1">
    <source>
        <dbReference type="ARBA" id="ARBA00004571"/>
    </source>
</evidence>
<comment type="caution">
    <text evidence="13">The sequence shown here is derived from an EMBL/GenBank/DDBJ whole genome shotgun (WGS) entry which is preliminary data.</text>
</comment>
<keyword evidence="14" id="KW-1185">Reference proteome</keyword>
<keyword evidence="7 8" id="KW-0998">Cell outer membrane</keyword>
<evidence type="ECO:0000256" key="2">
    <source>
        <dbReference type="ARBA" id="ARBA00022448"/>
    </source>
</evidence>
<dbReference type="SUPFAM" id="SSF56935">
    <property type="entry name" value="Porins"/>
    <property type="match status" value="1"/>
</dbReference>
<dbReference type="GO" id="GO:0009279">
    <property type="term" value="C:cell outer membrane"/>
    <property type="evidence" value="ECO:0007669"/>
    <property type="project" value="UniProtKB-SubCell"/>
</dbReference>